<dbReference type="SUPFAM" id="SSF51621">
    <property type="entry name" value="Phosphoenolpyruvate/pyruvate domain"/>
    <property type="match status" value="1"/>
</dbReference>
<dbReference type="AlphaFoldDB" id="A0AAE3JDN6"/>
<proteinExistence type="inferred from homology"/>
<dbReference type="Pfam" id="PF00224">
    <property type="entry name" value="PK"/>
    <property type="match status" value="1"/>
</dbReference>
<organism evidence="20 21">
    <name type="scientific">Anthropogastromicrobium aceti</name>
    <dbReference type="NCBI Taxonomy" id="2981768"/>
    <lineage>
        <taxon>Bacteria</taxon>
        <taxon>Bacillati</taxon>
        <taxon>Bacillota</taxon>
        <taxon>Clostridia</taxon>
        <taxon>Lachnospirales</taxon>
        <taxon>Lachnospiraceae</taxon>
        <taxon>Anthropogastromicrobium</taxon>
    </lineage>
</organism>
<dbReference type="InterPro" id="IPR011037">
    <property type="entry name" value="Pyrv_Knase-like_insert_dom_sf"/>
</dbReference>
<dbReference type="InterPro" id="IPR015806">
    <property type="entry name" value="Pyrv_Knase_insert_dom_sf"/>
</dbReference>
<evidence type="ECO:0000256" key="16">
    <source>
        <dbReference type="NCBIfam" id="TIGR01064"/>
    </source>
</evidence>
<comment type="pathway">
    <text evidence="3 17">Carbohydrate degradation; glycolysis; pyruvate from D-glyceraldehyde 3-phosphate: step 5/5.</text>
</comment>
<dbReference type="GO" id="GO:0000287">
    <property type="term" value="F:magnesium ion binding"/>
    <property type="evidence" value="ECO:0007669"/>
    <property type="project" value="UniProtKB-UniRule"/>
</dbReference>
<comment type="cofactor">
    <cofactor evidence="2">
        <name>K(+)</name>
        <dbReference type="ChEBI" id="CHEBI:29103"/>
    </cofactor>
</comment>
<evidence type="ECO:0000256" key="14">
    <source>
        <dbReference type="ARBA" id="ARBA00023152"/>
    </source>
</evidence>
<evidence type="ECO:0000256" key="7">
    <source>
        <dbReference type="ARBA" id="ARBA00022679"/>
    </source>
</evidence>
<comment type="similarity">
    <text evidence="4 17">Belongs to the pyruvate kinase family.</text>
</comment>
<evidence type="ECO:0000256" key="5">
    <source>
        <dbReference type="ARBA" id="ARBA00012142"/>
    </source>
</evidence>
<dbReference type="Gene3D" id="3.40.1380.20">
    <property type="entry name" value="Pyruvate kinase, C-terminal domain"/>
    <property type="match status" value="1"/>
</dbReference>
<evidence type="ECO:0000256" key="15">
    <source>
        <dbReference type="ARBA" id="ARBA00023317"/>
    </source>
</evidence>
<dbReference type="GO" id="GO:0030955">
    <property type="term" value="F:potassium ion binding"/>
    <property type="evidence" value="ECO:0007669"/>
    <property type="project" value="UniProtKB-UniRule"/>
</dbReference>
<dbReference type="EC" id="2.7.1.40" evidence="5 16"/>
<dbReference type="InterPro" id="IPR036918">
    <property type="entry name" value="Pyrv_Knase_C_sf"/>
</dbReference>
<dbReference type="Proteomes" id="UP001198200">
    <property type="component" value="Unassembled WGS sequence"/>
</dbReference>
<dbReference type="InterPro" id="IPR001697">
    <property type="entry name" value="Pyr_Knase"/>
</dbReference>
<dbReference type="NCBIfam" id="NF004978">
    <property type="entry name" value="PRK06354.1"/>
    <property type="match status" value="1"/>
</dbReference>
<dbReference type="RefSeq" id="WP_118614525.1">
    <property type="nucleotide sequence ID" value="NZ_JAJEQN010000066.1"/>
</dbReference>
<dbReference type="GO" id="GO:0016301">
    <property type="term" value="F:kinase activity"/>
    <property type="evidence" value="ECO:0007669"/>
    <property type="project" value="UniProtKB-KW"/>
</dbReference>
<comment type="cofactor">
    <cofactor evidence="1">
        <name>Mg(2+)</name>
        <dbReference type="ChEBI" id="CHEBI:18420"/>
    </cofactor>
</comment>
<dbReference type="InterPro" id="IPR015795">
    <property type="entry name" value="Pyrv_Knase_C"/>
</dbReference>
<keyword evidence="13" id="KW-0630">Potassium</keyword>
<gene>
    <name evidence="20" type="primary">pyk</name>
    <name evidence="20" type="ORF">LKD48_15690</name>
</gene>
<keyword evidence="10 17" id="KW-0418">Kinase</keyword>
<evidence type="ECO:0000259" key="19">
    <source>
        <dbReference type="Pfam" id="PF02887"/>
    </source>
</evidence>
<dbReference type="InterPro" id="IPR015813">
    <property type="entry name" value="Pyrv/PenolPyrv_kinase-like_dom"/>
</dbReference>
<keyword evidence="15 20" id="KW-0670">Pyruvate</keyword>
<evidence type="ECO:0000313" key="21">
    <source>
        <dbReference type="Proteomes" id="UP001198200"/>
    </source>
</evidence>
<dbReference type="InterPro" id="IPR015793">
    <property type="entry name" value="Pyrv_Knase_brl"/>
</dbReference>
<dbReference type="GO" id="GO:0004743">
    <property type="term" value="F:pyruvate kinase activity"/>
    <property type="evidence" value="ECO:0007669"/>
    <property type="project" value="UniProtKB-UniRule"/>
</dbReference>
<comment type="caution">
    <text evidence="20">The sequence shown here is derived from an EMBL/GenBank/DDBJ whole genome shotgun (WGS) entry which is preliminary data.</text>
</comment>
<keyword evidence="8" id="KW-0479">Metal-binding</keyword>
<dbReference type="FunFam" id="3.20.20.60:FF:000001">
    <property type="entry name" value="Pyruvate kinase"/>
    <property type="match status" value="1"/>
</dbReference>
<dbReference type="NCBIfam" id="TIGR01064">
    <property type="entry name" value="pyruv_kin"/>
    <property type="match status" value="1"/>
</dbReference>
<comment type="catalytic activity">
    <reaction evidence="17">
        <text>pyruvate + ATP = phosphoenolpyruvate + ADP + H(+)</text>
        <dbReference type="Rhea" id="RHEA:18157"/>
        <dbReference type="ChEBI" id="CHEBI:15361"/>
        <dbReference type="ChEBI" id="CHEBI:15378"/>
        <dbReference type="ChEBI" id="CHEBI:30616"/>
        <dbReference type="ChEBI" id="CHEBI:58702"/>
        <dbReference type="ChEBI" id="CHEBI:456216"/>
        <dbReference type="EC" id="2.7.1.40"/>
    </reaction>
</comment>
<keyword evidence="9" id="KW-0547">Nucleotide-binding</keyword>
<evidence type="ECO:0000256" key="11">
    <source>
        <dbReference type="ARBA" id="ARBA00022840"/>
    </source>
</evidence>
<dbReference type="Gene3D" id="3.20.20.60">
    <property type="entry name" value="Phosphoenolpyruvate-binding domains"/>
    <property type="match status" value="1"/>
</dbReference>
<name>A0AAE3JDN6_9FIRM</name>
<dbReference type="PRINTS" id="PR01050">
    <property type="entry name" value="PYRUVTKNASE"/>
</dbReference>
<accession>A0AAE3JDN6</accession>
<evidence type="ECO:0000259" key="18">
    <source>
        <dbReference type="Pfam" id="PF00224"/>
    </source>
</evidence>
<dbReference type="Gene3D" id="2.40.33.10">
    <property type="entry name" value="PK beta-barrel domain-like"/>
    <property type="match status" value="1"/>
</dbReference>
<keyword evidence="21" id="KW-1185">Reference proteome</keyword>
<keyword evidence="14 17" id="KW-0324">Glycolysis</keyword>
<dbReference type="EMBL" id="JAJEQN010000066">
    <property type="protein sequence ID" value="MCC2223044.1"/>
    <property type="molecule type" value="Genomic_DNA"/>
</dbReference>
<evidence type="ECO:0000256" key="1">
    <source>
        <dbReference type="ARBA" id="ARBA00001946"/>
    </source>
</evidence>
<dbReference type="SUPFAM" id="SSF52935">
    <property type="entry name" value="PK C-terminal domain-like"/>
    <property type="match status" value="1"/>
</dbReference>
<dbReference type="SUPFAM" id="SSF50800">
    <property type="entry name" value="PK beta-barrel domain-like"/>
    <property type="match status" value="1"/>
</dbReference>
<feature type="domain" description="Pyruvate kinase C-terminal" evidence="19">
    <location>
        <begin position="358"/>
        <end position="475"/>
    </location>
</feature>
<keyword evidence="11" id="KW-0067">ATP-binding</keyword>
<feature type="domain" description="Pyruvate kinase barrel" evidence="18">
    <location>
        <begin position="1"/>
        <end position="324"/>
    </location>
</feature>
<evidence type="ECO:0000256" key="12">
    <source>
        <dbReference type="ARBA" id="ARBA00022842"/>
    </source>
</evidence>
<dbReference type="FunFam" id="2.40.33.10:FF:000001">
    <property type="entry name" value="Pyruvate kinase"/>
    <property type="match status" value="1"/>
</dbReference>
<dbReference type="InterPro" id="IPR040442">
    <property type="entry name" value="Pyrv_kinase-like_dom_sf"/>
</dbReference>
<keyword evidence="7 17" id="KW-0808">Transferase</keyword>
<dbReference type="GO" id="GO:0005524">
    <property type="term" value="F:ATP binding"/>
    <property type="evidence" value="ECO:0007669"/>
    <property type="project" value="UniProtKB-KW"/>
</dbReference>
<evidence type="ECO:0000256" key="13">
    <source>
        <dbReference type="ARBA" id="ARBA00022958"/>
    </source>
</evidence>
<evidence type="ECO:0000256" key="17">
    <source>
        <dbReference type="RuleBase" id="RU000504"/>
    </source>
</evidence>
<dbReference type="GO" id="GO:0006950">
    <property type="term" value="P:response to stress"/>
    <property type="evidence" value="ECO:0007669"/>
    <property type="project" value="UniProtKB-ARBA"/>
</dbReference>
<protein>
    <recommendedName>
        <fullName evidence="6 16">Pyruvate kinase</fullName>
        <ecNumber evidence="5 16">2.7.1.40</ecNumber>
    </recommendedName>
</protein>
<keyword evidence="12 17" id="KW-0460">Magnesium</keyword>
<dbReference type="PANTHER" id="PTHR11817">
    <property type="entry name" value="PYRUVATE KINASE"/>
    <property type="match status" value="1"/>
</dbReference>
<dbReference type="Pfam" id="PF02887">
    <property type="entry name" value="PK_C"/>
    <property type="match status" value="1"/>
</dbReference>
<evidence type="ECO:0000256" key="2">
    <source>
        <dbReference type="ARBA" id="ARBA00001958"/>
    </source>
</evidence>
<evidence type="ECO:0000256" key="10">
    <source>
        <dbReference type="ARBA" id="ARBA00022777"/>
    </source>
</evidence>
<reference evidence="20 21" key="1">
    <citation type="submission" date="2021-10" db="EMBL/GenBank/DDBJ databases">
        <title>Anaerobic single-cell dispensing facilitates the cultivation of human gut bacteria.</title>
        <authorList>
            <person name="Afrizal A."/>
        </authorList>
    </citation>
    <scope>NUCLEOTIDE SEQUENCE [LARGE SCALE GENOMIC DNA]</scope>
    <source>
        <strain evidence="20 21">CLA-AA-H224</strain>
    </source>
</reference>
<sequence>MKRTKIVCTMGPKTENVELLKEMIKSGMNVARFNFSHGSHEEHAGRMALVEEARKAVNIPVATMLDTKGPEIRTGSVPGDKKVTLVEGQDFDLTIDQSVETTQKSASITYEGLVADAEIGCRILIDDGLIELKVISKEENVLHCTVVNGGELGSKKGVNVPNVKINLPGITEKDKKDILFGIDQGFDFVAASFVRNAACIEEIRDILNIHGSRMRIIAKIESAEGIENIDEILQAADGIMVARGDLGVEIPAELVPHIQKTIIDKCNEVQKPVITATQMLDSMIRNPRPTRAEVTDVANAIYDGTDAVMLSGETAAGRYPLEAVRMMTKIAESSEPYLDYRTYNRRDVKRSDHVISNALSSATVRTAEILNAKAIIVPTMHGFTANLLSNWRPKCRIIGMSPNWDVLRKMQLNWGVTPVKAMRETDTDELIEHSVNTVKEMGYIESGDTVIVTVGVKHKNQPSYAIGETNNMRVIVVN</sequence>
<evidence type="ECO:0000256" key="8">
    <source>
        <dbReference type="ARBA" id="ARBA00022723"/>
    </source>
</evidence>
<evidence type="ECO:0000256" key="9">
    <source>
        <dbReference type="ARBA" id="ARBA00022741"/>
    </source>
</evidence>
<evidence type="ECO:0000313" key="20">
    <source>
        <dbReference type="EMBL" id="MCC2223044.1"/>
    </source>
</evidence>
<evidence type="ECO:0000256" key="6">
    <source>
        <dbReference type="ARBA" id="ARBA00018587"/>
    </source>
</evidence>
<evidence type="ECO:0000256" key="4">
    <source>
        <dbReference type="ARBA" id="ARBA00008663"/>
    </source>
</evidence>
<evidence type="ECO:0000256" key="3">
    <source>
        <dbReference type="ARBA" id="ARBA00004997"/>
    </source>
</evidence>
<dbReference type="NCBIfam" id="NF004491">
    <property type="entry name" value="PRK05826.1"/>
    <property type="match status" value="1"/>
</dbReference>